<dbReference type="AlphaFoldDB" id="A0AA40X5Q2"/>
<comment type="caution">
    <text evidence="1">The sequence shown here is derived from an EMBL/GenBank/DDBJ whole genome shotgun (WGS) entry which is preliminary data.</text>
</comment>
<accession>A0AA40X5Q2</accession>
<gene>
    <name evidence="1" type="ORF">ITX54_21000</name>
</gene>
<dbReference type="EMBL" id="JADMKS010000009">
    <property type="protein sequence ID" value="MBF6639142.1"/>
    <property type="molecule type" value="Genomic_DNA"/>
</dbReference>
<evidence type="ECO:0000313" key="2">
    <source>
        <dbReference type="Proteomes" id="UP000705283"/>
    </source>
</evidence>
<evidence type="ECO:0000313" key="1">
    <source>
        <dbReference type="EMBL" id="MBF6639142.1"/>
    </source>
</evidence>
<proteinExistence type="predicted"/>
<reference evidence="1" key="2">
    <citation type="submission" date="2022-09" db="EMBL/GenBank/DDBJ databases">
        <title>Rouxiella aceris sp. nov., isolated from tree sap and emended description of the genus Rhouxiella.</title>
        <authorList>
            <person name="Kim I.S."/>
        </authorList>
    </citation>
    <scope>NUCLEOTIDE SEQUENCE</scope>
    <source>
        <strain evidence="1">SAP-2</strain>
    </source>
</reference>
<reference evidence="1" key="1">
    <citation type="submission" date="2020-11" db="EMBL/GenBank/DDBJ databases">
        <authorList>
            <person name="Lee S.D."/>
        </authorList>
    </citation>
    <scope>NUCLEOTIDE SEQUENCE</scope>
    <source>
        <strain evidence="1">SAP-2</strain>
    </source>
</reference>
<organism evidence="1 2">
    <name type="scientific">Rouxiella silvae</name>
    <dbReference type="NCBI Taxonomy" id="1646373"/>
    <lineage>
        <taxon>Bacteria</taxon>
        <taxon>Pseudomonadati</taxon>
        <taxon>Pseudomonadota</taxon>
        <taxon>Gammaproteobacteria</taxon>
        <taxon>Enterobacterales</taxon>
        <taxon>Yersiniaceae</taxon>
        <taxon>Rouxiella</taxon>
    </lineage>
</organism>
<sequence length="146" mass="16893">MEKQPVIIHVDKSSKKEIQHCKKNANPVMDSKRTYCVSVRLNKNELAKLNTLRKHYSKGEWLRMASLQKLPPVIPEINTKAWKALTDISQKLNRIAIHIDGKSKDSQLTHTELFAVKRQLEELRQHLLNADIWSKPNEGYAEDQKG</sequence>
<dbReference type="Proteomes" id="UP000705283">
    <property type="component" value="Unassembled WGS sequence"/>
</dbReference>
<evidence type="ECO:0008006" key="3">
    <source>
        <dbReference type="Google" id="ProtNLM"/>
    </source>
</evidence>
<protein>
    <recommendedName>
        <fullName evidence="3">Mobilization protein</fullName>
    </recommendedName>
</protein>
<name>A0AA40X5Q2_9GAMM</name>